<comment type="cofactor">
    <cofactor evidence="4">
        <name>a divalent metal cation</name>
        <dbReference type="ChEBI" id="CHEBI:60240"/>
    </cofactor>
</comment>
<keyword evidence="3 4" id="KW-0378">Hydrolase</keyword>
<organism evidence="6 7">
    <name type="scientific">Fuscovulum ytuae</name>
    <dbReference type="NCBI Taxonomy" id="3042299"/>
    <lineage>
        <taxon>Bacteria</taxon>
        <taxon>Pseudomonadati</taxon>
        <taxon>Pseudomonadota</taxon>
        <taxon>Alphaproteobacteria</taxon>
        <taxon>Rhodobacterales</taxon>
        <taxon>Paracoccaceae</taxon>
        <taxon>Fuscovulum</taxon>
    </lineage>
</organism>
<evidence type="ECO:0000313" key="7">
    <source>
        <dbReference type="Proteomes" id="UP001230978"/>
    </source>
</evidence>
<dbReference type="NCBIfam" id="NF001936">
    <property type="entry name" value="PRK00714.1-3"/>
    <property type="match status" value="1"/>
</dbReference>
<dbReference type="InterPro" id="IPR015797">
    <property type="entry name" value="NUDIX_hydrolase-like_dom_sf"/>
</dbReference>
<dbReference type="PANTHER" id="PTHR11839">
    <property type="entry name" value="UDP/ADP-SUGAR PYROPHOSPHATASE"/>
    <property type="match status" value="1"/>
</dbReference>
<dbReference type="EC" id="3.6.1.-" evidence="4"/>
<dbReference type="Proteomes" id="UP001230978">
    <property type="component" value="Chromosome"/>
</dbReference>
<dbReference type="Pfam" id="PF00293">
    <property type="entry name" value="NUDIX"/>
    <property type="match status" value="1"/>
</dbReference>
<dbReference type="PROSITE" id="PS51462">
    <property type="entry name" value="NUDIX"/>
    <property type="match status" value="1"/>
</dbReference>
<dbReference type="PROSITE" id="PS00893">
    <property type="entry name" value="NUDIX_BOX"/>
    <property type="match status" value="1"/>
</dbReference>
<evidence type="ECO:0000256" key="3">
    <source>
        <dbReference type="ARBA" id="ARBA00022801"/>
    </source>
</evidence>
<dbReference type="CDD" id="cd03671">
    <property type="entry name" value="NUDIX_Ap4A_hydrolase_plant_like"/>
    <property type="match status" value="1"/>
</dbReference>
<dbReference type="PANTHER" id="PTHR11839:SF22">
    <property type="entry name" value="NUDIX HYDROLASE 26, CHLOROPLASTIC"/>
    <property type="match status" value="1"/>
</dbReference>
<dbReference type="RefSeq" id="WP_281463917.1">
    <property type="nucleotide sequence ID" value="NZ_CP124535.1"/>
</dbReference>
<reference evidence="6 7" key="1">
    <citation type="submission" date="2023-04" db="EMBL/GenBank/DDBJ databases">
        <title>YMD61, complete Genome.</title>
        <authorList>
            <person name="Zhang J."/>
        </authorList>
    </citation>
    <scope>NUCLEOTIDE SEQUENCE [LARGE SCALE GENOMIC DNA]</scope>
    <source>
        <strain evidence="6 7">YMD61</strain>
    </source>
</reference>
<dbReference type="InterPro" id="IPR022927">
    <property type="entry name" value="RppH"/>
</dbReference>
<accession>A0ABY8Q3C5</accession>
<protein>
    <recommendedName>
        <fullName evidence="4">RNA pyrophosphohydrolase</fullName>
        <ecNumber evidence="4">3.6.1.-</ecNumber>
    </recommendedName>
    <alternativeName>
        <fullName evidence="4">(Di)nucleoside polyphosphate hydrolase</fullName>
    </alternativeName>
</protein>
<sequence>MAIDPSTLPYRPCVGVTLINDKGEIFAGQRLDSTVPAWQMPQGGIDDGEKPRAAALRELWEETGVTADLVDFVAKTPDWVTYDLPPELLGKVWGGKYRGQRQKWFLFRFIGTDDQIRIDSDHPEFSRWRWIGAAEMVASIVPFKRKVYEEVVAAFHPHLAP</sequence>
<comment type="function">
    <text evidence="4">Accelerates the degradation of transcripts by removing pyrophosphate from the 5'-end of triphosphorylated RNA, leading to a more labile monophosphorylated state that can stimulate subsequent ribonuclease cleavage.</text>
</comment>
<dbReference type="InterPro" id="IPR000086">
    <property type="entry name" value="NUDIX_hydrolase_dom"/>
</dbReference>
<evidence type="ECO:0000256" key="4">
    <source>
        <dbReference type="HAMAP-Rule" id="MF_00298"/>
    </source>
</evidence>
<dbReference type="InterPro" id="IPR020084">
    <property type="entry name" value="NUDIX_hydrolase_CS"/>
</dbReference>
<gene>
    <name evidence="4" type="primary">rppH</name>
    <name evidence="4" type="synonym">nudH</name>
    <name evidence="6" type="ORF">QF092_10825</name>
</gene>
<dbReference type="InterPro" id="IPR020476">
    <property type="entry name" value="Nudix_hydrolase"/>
</dbReference>
<comment type="cofactor">
    <cofactor evidence="1">
        <name>Mn(2+)</name>
        <dbReference type="ChEBI" id="CHEBI:29035"/>
    </cofactor>
</comment>
<proteinExistence type="inferred from homology"/>
<feature type="short sequence motif" description="Nudix box" evidence="4">
    <location>
        <begin position="43"/>
        <end position="64"/>
    </location>
</feature>
<comment type="similarity">
    <text evidence="4">Belongs to the Nudix hydrolase family. RppH subfamily.</text>
</comment>
<keyword evidence="7" id="KW-1185">Reference proteome</keyword>
<dbReference type="NCBIfam" id="NF001938">
    <property type="entry name" value="PRK00714.1-5"/>
    <property type="match status" value="1"/>
</dbReference>
<dbReference type="EMBL" id="CP124535">
    <property type="protein sequence ID" value="WGV14787.1"/>
    <property type="molecule type" value="Genomic_DNA"/>
</dbReference>
<dbReference type="HAMAP" id="MF_00298">
    <property type="entry name" value="Nudix_RppH"/>
    <property type="match status" value="1"/>
</dbReference>
<evidence type="ECO:0000313" key="6">
    <source>
        <dbReference type="EMBL" id="WGV14787.1"/>
    </source>
</evidence>
<dbReference type="PRINTS" id="PR00502">
    <property type="entry name" value="NUDIXFAMILY"/>
</dbReference>
<dbReference type="Gene3D" id="3.90.79.10">
    <property type="entry name" value="Nucleoside Triphosphate Pyrophosphohydrolase"/>
    <property type="match status" value="1"/>
</dbReference>
<evidence type="ECO:0000256" key="1">
    <source>
        <dbReference type="ARBA" id="ARBA00001936"/>
    </source>
</evidence>
<comment type="cofactor">
    <cofactor evidence="2">
        <name>Mg(2+)</name>
        <dbReference type="ChEBI" id="CHEBI:18420"/>
    </cofactor>
</comment>
<evidence type="ECO:0000259" key="5">
    <source>
        <dbReference type="PROSITE" id="PS51462"/>
    </source>
</evidence>
<dbReference type="SUPFAM" id="SSF55811">
    <property type="entry name" value="Nudix"/>
    <property type="match status" value="1"/>
</dbReference>
<name>A0ABY8Q3C5_9RHOB</name>
<evidence type="ECO:0000256" key="2">
    <source>
        <dbReference type="ARBA" id="ARBA00001946"/>
    </source>
</evidence>
<dbReference type="GO" id="GO:0016787">
    <property type="term" value="F:hydrolase activity"/>
    <property type="evidence" value="ECO:0007669"/>
    <property type="project" value="UniProtKB-KW"/>
</dbReference>
<feature type="domain" description="Nudix hydrolase" evidence="5">
    <location>
        <begin position="9"/>
        <end position="153"/>
    </location>
</feature>